<proteinExistence type="predicted"/>
<keyword evidence="2" id="KW-1185">Reference proteome</keyword>
<protein>
    <submittedName>
        <fullName evidence="1">Uncharacterized protein</fullName>
    </submittedName>
</protein>
<dbReference type="Proteomes" id="UP000821865">
    <property type="component" value="Chromosome 10"/>
</dbReference>
<evidence type="ECO:0000313" key="2">
    <source>
        <dbReference type="Proteomes" id="UP000821865"/>
    </source>
</evidence>
<organism evidence="1 2">
    <name type="scientific">Dermacentor silvarum</name>
    <name type="common">Tick</name>
    <dbReference type="NCBI Taxonomy" id="543639"/>
    <lineage>
        <taxon>Eukaryota</taxon>
        <taxon>Metazoa</taxon>
        <taxon>Ecdysozoa</taxon>
        <taxon>Arthropoda</taxon>
        <taxon>Chelicerata</taxon>
        <taxon>Arachnida</taxon>
        <taxon>Acari</taxon>
        <taxon>Parasitiformes</taxon>
        <taxon>Ixodida</taxon>
        <taxon>Ixodoidea</taxon>
        <taxon>Ixodidae</taxon>
        <taxon>Rhipicephalinae</taxon>
        <taxon>Dermacentor</taxon>
    </lineage>
</organism>
<gene>
    <name evidence="1" type="ORF">HPB49_000595</name>
</gene>
<reference evidence="1" key="1">
    <citation type="submission" date="2020-05" db="EMBL/GenBank/DDBJ databases">
        <title>Large-scale comparative analyses of tick genomes elucidate their genetic diversity and vector capacities.</title>
        <authorList>
            <person name="Jia N."/>
            <person name="Wang J."/>
            <person name="Shi W."/>
            <person name="Du L."/>
            <person name="Sun Y."/>
            <person name="Zhan W."/>
            <person name="Jiang J."/>
            <person name="Wang Q."/>
            <person name="Zhang B."/>
            <person name="Ji P."/>
            <person name="Sakyi L.B."/>
            <person name="Cui X."/>
            <person name="Yuan T."/>
            <person name="Jiang B."/>
            <person name="Yang W."/>
            <person name="Lam T.T.-Y."/>
            <person name="Chang Q."/>
            <person name="Ding S."/>
            <person name="Wang X."/>
            <person name="Zhu J."/>
            <person name="Ruan X."/>
            <person name="Zhao L."/>
            <person name="Wei J."/>
            <person name="Que T."/>
            <person name="Du C."/>
            <person name="Cheng J."/>
            <person name="Dai P."/>
            <person name="Han X."/>
            <person name="Huang E."/>
            <person name="Gao Y."/>
            <person name="Liu J."/>
            <person name="Shao H."/>
            <person name="Ye R."/>
            <person name="Li L."/>
            <person name="Wei W."/>
            <person name="Wang X."/>
            <person name="Wang C."/>
            <person name="Yang T."/>
            <person name="Huo Q."/>
            <person name="Li W."/>
            <person name="Guo W."/>
            <person name="Chen H."/>
            <person name="Zhou L."/>
            <person name="Ni X."/>
            <person name="Tian J."/>
            <person name="Zhou Y."/>
            <person name="Sheng Y."/>
            <person name="Liu T."/>
            <person name="Pan Y."/>
            <person name="Xia L."/>
            <person name="Li J."/>
            <person name="Zhao F."/>
            <person name="Cao W."/>
        </authorList>
    </citation>
    <scope>NUCLEOTIDE SEQUENCE</scope>
    <source>
        <strain evidence="1">Dsil-2018</strain>
    </source>
</reference>
<sequence length="131" mass="14497">MKGETLRSLFRGVIFVTDWATTLAVMRSAGIPWDSTASTTRSMIQRWSAGSEVIQMTASQFPAFVLSFRNPSGASHLGLPSDKTTLTRGFHSPPVWCILATTWNRQSFSTSVSTRSGCSWSKMRRKESSQS</sequence>
<accession>A0ACB8DME4</accession>
<name>A0ACB8DME4_DERSI</name>
<dbReference type="EMBL" id="CM023479">
    <property type="protein sequence ID" value="KAH7973389.1"/>
    <property type="molecule type" value="Genomic_DNA"/>
</dbReference>
<comment type="caution">
    <text evidence="1">The sequence shown here is derived from an EMBL/GenBank/DDBJ whole genome shotgun (WGS) entry which is preliminary data.</text>
</comment>
<evidence type="ECO:0000313" key="1">
    <source>
        <dbReference type="EMBL" id="KAH7973389.1"/>
    </source>
</evidence>